<evidence type="ECO:0000313" key="10">
    <source>
        <dbReference type="EMBL" id="QBI20053.1"/>
    </source>
</evidence>
<comment type="subcellular location">
    <subcellularLocation>
        <location evidence="1">Cell membrane</location>
        <topology evidence="1">Multi-pass membrane protein</topology>
    </subcellularLocation>
</comment>
<dbReference type="OrthoDB" id="9793799at2"/>
<evidence type="ECO:0000256" key="8">
    <source>
        <dbReference type="SAM" id="Phobius"/>
    </source>
</evidence>
<evidence type="ECO:0000256" key="7">
    <source>
        <dbReference type="SAM" id="MobiDB-lite"/>
    </source>
</evidence>
<dbReference type="Gene3D" id="3.30.240.20">
    <property type="entry name" value="bsu07140 like domains"/>
    <property type="match status" value="1"/>
</dbReference>
<feature type="region of interest" description="Disordered" evidence="7">
    <location>
        <begin position="40"/>
        <end position="91"/>
    </location>
</feature>
<evidence type="ECO:0000256" key="5">
    <source>
        <dbReference type="ARBA" id="ARBA00022989"/>
    </source>
</evidence>
<evidence type="ECO:0000256" key="3">
    <source>
        <dbReference type="ARBA" id="ARBA00022475"/>
    </source>
</evidence>
<dbReference type="InterPro" id="IPR007353">
    <property type="entry name" value="DUF421"/>
</dbReference>
<dbReference type="PANTHER" id="PTHR34582:SF6">
    <property type="entry name" value="UPF0702 TRANSMEMBRANE PROTEIN YCAP"/>
    <property type="match status" value="1"/>
</dbReference>
<evidence type="ECO:0000256" key="6">
    <source>
        <dbReference type="ARBA" id="ARBA00023136"/>
    </source>
</evidence>
<gene>
    <name evidence="10" type="ORF">ER308_11100</name>
</gene>
<proteinExistence type="inferred from homology"/>
<organism evidence="10 11">
    <name type="scientific">Egibacter rhizosphaerae</name>
    <dbReference type="NCBI Taxonomy" id="1670831"/>
    <lineage>
        <taxon>Bacteria</taxon>
        <taxon>Bacillati</taxon>
        <taxon>Actinomycetota</taxon>
        <taxon>Nitriliruptoria</taxon>
        <taxon>Egibacterales</taxon>
        <taxon>Egibacteraceae</taxon>
        <taxon>Egibacter</taxon>
    </lineage>
</organism>
<keyword evidence="4 8" id="KW-0812">Transmembrane</keyword>
<dbReference type="KEGG" id="erz:ER308_11100"/>
<name>A0A411YFN1_9ACTN</name>
<evidence type="ECO:0000313" key="11">
    <source>
        <dbReference type="Proteomes" id="UP000291469"/>
    </source>
</evidence>
<feature type="transmembrane region" description="Helical" evidence="8">
    <location>
        <begin position="250"/>
        <end position="269"/>
    </location>
</feature>
<dbReference type="EMBL" id="CP036402">
    <property type="protein sequence ID" value="QBI20053.1"/>
    <property type="molecule type" value="Genomic_DNA"/>
</dbReference>
<keyword evidence="11" id="KW-1185">Reference proteome</keyword>
<dbReference type="PANTHER" id="PTHR34582">
    <property type="entry name" value="UPF0702 TRANSMEMBRANE PROTEIN YCAP"/>
    <property type="match status" value="1"/>
</dbReference>
<evidence type="ECO:0000256" key="4">
    <source>
        <dbReference type="ARBA" id="ARBA00022692"/>
    </source>
</evidence>
<sequence>MRPGKIRNPSPGSRWGPQTKQVGNAWCSKPTKLASAALASSGVRDVGGTTSGGVDGRARATSTSRSHTSRPSAVATAVRGVSSGGGACRSTAAGVSSSAAMVPQEYPPCPESGGPLNRDGMVSVVVDIGTSWIGTRHSTAVRRGLGQVHGVAVAPRAGVQPEAPAVRSAGARGRRGRARGDRGACWPCAVWADRAPGHAVALSPEECAPMEWFASSWPVLATVVASTVGVYLVVLVSTRIVGLRSFSQMSGFDFAVNIALGSMIAATAVNADVSLADGAVAVAVLFVVQVLIAKIRRYGFGTDWVNNRSLLLMAGPEFVEEHLRRSQLTKDDVRYKLREANVFRYEDVRAVILETTGEVSVLHSRDDEQLDPDLVADVVGAERLVPGSEPPERGAEPPG</sequence>
<dbReference type="Proteomes" id="UP000291469">
    <property type="component" value="Chromosome"/>
</dbReference>
<feature type="compositionally biased region" description="Low complexity" evidence="7">
    <location>
        <begin position="59"/>
        <end position="73"/>
    </location>
</feature>
<feature type="region of interest" description="Disordered" evidence="7">
    <location>
        <begin position="1"/>
        <end position="24"/>
    </location>
</feature>
<feature type="domain" description="YetF C-terminal" evidence="9">
    <location>
        <begin position="303"/>
        <end position="372"/>
    </location>
</feature>
<evidence type="ECO:0000259" key="9">
    <source>
        <dbReference type="Pfam" id="PF04239"/>
    </source>
</evidence>
<protein>
    <submittedName>
        <fullName evidence="10">DUF421 domain-containing protein</fullName>
    </submittedName>
</protein>
<dbReference type="GO" id="GO:0005886">
    <property type="term" value="C:plasma membrane"/>
    <property type="evidence" value="ECO:0007669"/>
    <property type="project" value="UniProtKB-SubCell"/>
</dbReference>
<keyword evidence="5 8" id="KW-1133">Transmembrane helix</keyword>
<dbReference type="AlphaFoldDB" id="A0A411YFN1"/>
<comment type="similarity">
    <text evidence="2">Belongs to the UPF0702 family.</text>
</comment>
<feature type="transmembrane region" description="Helical" evidence="8">
    <location>
        <begin position="217"/>
        <end position="238"/>
    </location>
</feature>
<reference evidence="10 11" key="1">
    <citation type="submission" date="2019-01" db="EMBL/GenBank/DDBJ databases">
        <title>Egibacter rhizosphaerae EGI 80759T.</title>
        <authorList>
            <person name="Chen D.-D."/>
            <person name="Tian Y."/>
            <person name="Jiao J.-Y."/>
            <person name="Zhang X.-T."/>
            <person name="Zhang Y.-G."/>
            <person name="Zhang Y."/>
            <person name="Xiao M."/>
            <person name="Shu W.-S."/>
            <person name="Li W.-J."/>
        </authorList>
    </citation>
    <scope>NUCLEOTIDE SEQUENCE [LARGE SCALE GENOMIC DNA]</scope>
    <source>
        <strain evidence="10 11">EGI 80759</strain>
    </source>
</reference>
<feature type="transmembrane region" description="Helical" evidence="8">
    <location>
        <begin position="275"/>
        <end position="293"/>
    </location>
</feature>
<evidence type="ECO:0000256" key="1">
    <source>
        <dbReference type="ARBA" id="ARBA00004651"/>
    </source>
</evidence>
<keyword evidence="3" id="KW-1003">Cell membrane</keyword>
<accession>A0A411YFN1</accession>
<evidence type="ECO:0000256" key="2">
    <source>
        <dbReference type="ARBA" id="ARBA00006448"/>
    </source>
</evidence>
<keyword evidence="6 8" id="KW-0472">Membrane</keyword>
<dbReference type="InterPro" id="IPR023090">
    <property type="entry name" value="UPF0702_alpha/beta_dom_sf"/>
</dbReference>
<dbReference type="Pfam" id="PF04239">
    <property type="entry name" value="DUF421"/>
    <property type="match status" value="1"/>
</dbReference>